<keyword evidence="2" id="KW-0732">Signal</keyword>
<comment type="similarity">
    <text evidence="1">Belongs to the 'GDSL' lipolytic enzyme family.</text>
</comment>
<reference evidence="3 4" key="1">
    <citation type="submission" date="2019-04" db="EMBL/GenBank/DDBJ databases">
        <title>An improved genome assembly and genetic linkage map for asparagus bean, Vigna unguiculata ssp. sesquipedialis.</title>
        <authorList>
            <person name="Xia Q."/>
            <person name="Zhang R."/>
            <person name="Dong Y."/>
        </authorList>
    </citation>
    <scope>NUCLEOTIDE SEQUENCE [LARGE SCALE GENOMIC DNA]</scope>
    <source>
        <tissue evidence="3">Leaf</tissue>
    </source>
</reference>
<evidence type="ECO:0000256" key="2">
    <source>
        <dbReference type="SAM" id="SignalP"/>
    </source>
</evidence>
<dbReference type="CDD" id="cd01837">
    <property type="entry name" value="SGNH_plant_lipase_like"/>
    <property type="match status" value="3"/>
</dbReference>
<proteinExistence type="inferred from homology"/>
<feature type="signal peptide" evidence="2">
    <location>
        <begin position="1"/>
        <end position="22"/>
    </location>
</feature>
<protein>
    <submittedName>
        <fullName evidence="3">Zeta-carotene desaturase</fullName>
    </submittedName>
</protein>
<dbReference type="InterPro" id="IPR036514">
    <property type="entry name" value="SGNH_hydro_sf"/>
</dbReference>
<dbReference type="PANTHER" id="PTHR45642:SF137">
    <property type="entry name" value="GDSL-LIKE LIPASE_ACYLHYDROLASE"/>
    <property type="match status" value="1"/>
</dbReference>
<evidence type="ECO:0000313" key="3">
    <source>
        <dbReference type="EMBL" id="QCE16705.1"/>
    </source>
</evidence>
<dbReference type="PANTHER" id="PTHR45642">
    <property type="entry name" value="GDSL ESTERASE/LIPASE EXL3"/>
    <property type="match status" value="1"/>
</dbReference>
<dbReference type="InterPro" id="IPR008265">
    <property type="entry name" value="Lipase_GDSL_AS"/>
</dbReference>
<sequence length="1056" mass="116646">MDSSSLMLPLLLMMILCKTIGAVQLPPNFTVPAVLVFGDSIMDTGNNNNITQTLAKCNFPPYGRDFQGGIPTGRFGNGKVPSDLIAEELGIKDLLPPYFDPNLQPNDLLTGVCFASGGSGYDPLTAKMATAISLSGQIDMFKDYIRKLEKLVGEERTNFILANSIVLVVEGSNDISNTYFLTHARELQYDIPTYTDLMVSSASSFLKEIYQLGARRIGVLSAPPIGCVPFQRTILGGLLRKCAEKYNDAAKLFNIKLAKELDSLNQNLPNARMVYLDVYNPLLDIILNYQNYGFKVGDRGCCGTGKIETAVFCNSLDPTCQNVGDYVFWDGFHPSESVYRKLVPPILQKYLVHLMLRLMLLLVLSLRTKGLVTLPPNVSIPAVIGFGDSIIDPGNNNKVKTLVKCNFPPYGKDFDGGIPTGRFCNGKIPSDMLVEELGIKKLLPAYLDPNLTPSDLLTGVCFASGASGYDPLTPKIASVISMSEQLEMFKEYVEKLKQIAGVDRTNFIIANSFFLVVAGSDDIANTYFTVHARQLQYDIPAYTDLMCNSASDFIKELYELGARRIGVLSAPPIGCVPSQRTLAGGLERECAGDHNYAAKLFNSKLSRTLDSLGELPDSKIVYIDVYNPLLDIIVNYQSYGYEVMDSGCCGTGKLEVSVLCNPLDTTCSDASKYVFWDSYHPTEKVYKQLVGKNHKHKRKMELWSVVFVWCVLCFGFLHTEAIVKLRGNETIPALILFGDSIVDTGANNNLITAFKSNFPPYGRDFHGAQPTGRFSNGKVPSDFVAEELGINEYLAAYTSPGLKPDDMLKGINFASGGTGYDPFTAQLASVIPLSEQLEQFKEYIGKLKANFGEAKTNFILSKSLVLVVSSSNDIANTYFASGIRKLDYDVPNYTDMLVQYASSFVKELYGLGVRRIGVFGAPPLGCVPFMRTLFGGVERECGEEINMASKLFNSKLSAELHKLQRRNWPQSRIVYIHIYDPLLNIIQNPTKYGLEVVDRGCCGTGSVEAGILCNPLDLETCTDDSKYVFWDSYHPTQRTYQILVGEILHRYINNFS</sequence>
<evidence type="ECO:0000313" key="4">
    <source>
        <dbReference type="Proteomes" id="UP000501690"/>
    </source>
</evidence>
<gene>
    <name evidence="3" type="ORF">DEO72_LG11g3724</name>
</gene>
<evidence type="ECO:0000256" key="1">
    <source>
        <dbReference type="ARBA" id="ARBA00008668"/>
    </source>
</evidence>
<dbReference type="EMBL" id="CP039355">
    <property type="protein sequence ID" value="QCE16705.1"/>
    <property type="molecule type" value="Genomic_DNA"/>
</dbReference>
<dbReference type="InterPro" id="IPR035669">
    <property type="entry name" value="SGNH_plant_lipase-like"/>
</dbReference>
<dbReference type="GO" id="GO:0006629">
    <property type="term" value="P:lipid metabolic process"/>
    <property type="evidence" value="ECO:0007669"/>
    <property type="project" value="InterPro"/>
</dbReference>
<dbReference type="Pfam" id="PF00657">
    <property type="entry name" value="Lipase_GDSL"/>
    <property type="match status" value="3"/>
</dbReference>
<dbReference type="Gene3D" id="3.40.50.1110">
    <property type="entry name" value="SGNH hydrolase"/>
    <property type="match status" value="3"/>
</dbReference>
<dbReference type="Proteomes" id="UP000501690">
    <property type="component" value="Linkage Group LG11"/>
</dbReference>
<dbReference type="FunFam" id="3.40.50.1110:FF:000003">
    <property type="entry name" value="GDSL esterase/lipase APG"/>
    <property type="match status" value="3"/>
</dbReference>
<accession>A0A4D6NWD9</accession>
<name>A0A4D6NWD9_VIGUN</name>
<dbReference type="AlphaFoldDB" id="A0A4D6NWD9"/>
<feature type="chain" id="PRO_5020038494" evidence="2">
    <location>
        <begin position="23"/>
        <end position="1056"/>
    </location>
</feature>
<dbReference type="GO" id="GO:0016298">
    <property type="term" value="F:lipase activity"/>
    <property type="evidence" value="ECO:0007669"/>
    <property type="project" value="InterPro"/>
</dbReference>
<organism evidence="3 4">
    <name type="scientific">Vigna unguiculata</name>
    <name type="common">Cowpea</name>
    <dbReference type="NCBI Taxonomy" id="3917"/>
    <lineage>
        <taxon>Eukaryota</taxon>
        <taxon>Viridiplantae</taxon>
        <taxon>Streptophyta</taxon>
        <taxon>Embryophyta</taxon>
        <taxon>Tracheophyta</taxon>
        <taxon>Spermatophyta</taxon>
        <taxon>Magnoliopsida</taxon>
        <taxon>eudicotyledons</taxon>
        <taxon>Gunneridae</taxon>
        <taxon>Pentapetalae</taxon>
        <taxon>rosids</taxon>
        <taxon>fabids</taxon>
        <taxon>Fabales</taxon>
        <taxon>Fabaceae</taxon>
        <taxon>Papilionoideae</taxon>
        <taxon>50 kb inversion clade</taxon>
        <taxon>NPAAA clade</taxon>
        <taxon>indigoferoid/millettioid clade</taxon>
        <taxon>Phaseoleae</taxon>
        <taxon>Vigna</taxon>
    </lineage>
</organism>
<dbReference type="PROSITE" id="PS01098">
    <property type="entry name" value="LIPASE_GDSL_SER"/>
    <property type="match status" value="2"/>
</dbReference>
<dbReference type="InterPro" id="IPR001087">
    <property type="entry name" value="GDSL"/>
</dbReference>
<dbReference type="InterPro" id="IPR050592">
    <property type="entry name" value="GDSL_lipolytic_enzyme"/>
</dbReference>
<dbReference type="SUPFAM" id="SSF52266">
    <property type="entry name" value="SGNH hydrolase"/>
    <property type="match status" value="2"/>
</dbReference>
<keyword evidence="4" id="KW-1185">Reference proteome</keyword>